<dbReference type="RefSeq" id="WP_207352880.1">
    <property type="nucleotide sequence ID" value="NZ_JAFMPY010000035.1"/>
</dbReference>
<feature type="region of interest" description="Disordered" evidence="1">
    <location>
        <begin position="218"/>
        <end position="244"/>
    </location>
</feature>
<evidence type="ECO:0000313" key="4">
    <source>
        <dbReference type="Proteomes" id="UP000664288"/>
    </source>
</evidence>
<evidence type="ECO:0000256" key="1">
    <source>
        <dbReference type="SAM" id="MobiDB-lite"/>
    </source>
</evidence>
<accession>A0ABS3JAS9</accession>
<reference evidence="3 4" key="1">
    <citation type="submission" date="2021-03" db="EMBL/GenBank/DDBJ databases">
        <title>Whole genome sequence of Jiella sp. MQZ13P-4.</title>
        <authorList>
            <person name="Tuo L."/>
        </authorList>
    </citation>
    <scope>NUCLEOTIDE SEQUENCE [LARGE SCALE GENOMIC DNA]</scope>
    <source>
        <strain evidence="3 4">MQZ13P-4</strain>
    </source>
</reference>
<gene>
    <name evidence="3" type="ORF">J1C47_21580</name>
</gene>
<evidence type="ECO:0000313" key="3">
    <source>
        <dbReference type="EMBL" id="MBO0906250.1"/>
    </source>
</evidence>
<dbReference type="EMBL" id="JAFMPY010000035">
    <property type="protein sequence ID" value="MBO0906250.1"/>
    <property type="molecule type" value="Genomic_DNA"/>
</dbReference>
<proteinExistence type="predicted"/>
<keyword evidence="2" id="KW-0732">Signal</keyword>
<protein>
    <submittedName>
        <fullName evidence="3">Uncharacterized protein</fullName>
    </submittedName>
</protein>
<feature type="compositionally biased region" description="Acidic residues" evidence="1">
    <location>
        <begin position="225"/>
        <end position="236"/>
    </location>
</feature>
<sequence>MGFRSCGRMGLVALSALLSSVAMPAVPAFADDDDNEAERVETEDIFGFTEGADTGEAGERELAISLETRFGKGRFFSEEPEDEDLAVLLAPAEQPDDGPTRFVSATVTAEAEYALTDRLKIGAEIAGVRFRQSNVFDPGDFSSGGLGGLAGEVKYRLLDRSQSPIGLALAGEVEWSRFDEVEGEREDSLSAGLSVMADVELVPDRLFAAVNLVYEPEWSIGGGDDPQEAEEEEEDEGSGRESSFEASGALSVRVADGLFLGGELRYLVAGEGLAFEKVNGSALYLGPSLTAFLGEGAHLKAAWSTQVAGWIDGDDDEDDGGGLDLRDFERNRLLVSVGFEF</sequence>
<name>A0ABS3JAS9_9HYPH</name>
<feature type="signal peptide" evidence="2">
    <location>
        <begin position="1"/>
        <end position="30"/>
    </location>
</feature>
<evidence type="ECO:0000256" key="2">
    <source>
        <dbReference type="SAM" id="SignalP"/>
    </source>
</evidence>
<comment type="caution">
    <text evidence="3">The sequence shown here is derived from an EMBL/GenBank/DDBJ whole genome shotgun (WGS) entry which is preliminary data.</text>
</comment>
<organism evidence="3 4">
    <name type="scientific">Jiella sonneratiae</name>
    <dbReference type="NCBI Taxonomy" id="2816856"/>
    <lineage>
        <taxon>Bacteria</taxon>
        <taxon>Pseudomonadati</taxon>
        <taxon>Pseudomonadota</taxon>
        <taxon>Alphaproteobacteria</taxon>
        <taxon>Hyphomicrobiales</taxon>
        <taxon>Aurantimonadaceae</taxon>
        <taxon>Jiella</taxon>
    </lineage>
</organism>
<dbReference type="Proteomes" id="UP000664288">
    <property type="component" value="Unassembled WGS sequence"/>
</dbReference>
<feature type="chain" id="PRO_5045245249" evidence="2">
    <location>
        <begin position="31"/>
        <end position="341"/>
    </location>
</feature>
<keyword evidence="4" id="KW-1185">Reference proteome</keyword>